<dbReference type="RefSeq" id="WP_109646399.1">
    <property type="nucleotide sequence ID" value="NZ_QGGB01000005.1"/>
</dbReference>
<name>A0A316TRK6_9BACT</name>
<dbReference type="EC" id="3.1.-.-" evidence="5"/>
<evidence type="ECO:0000256" key="5">
    <source>
        <dbReference type="HAMAP-Rule" id="MF_00265"/>
    </source>
</evidence>
<comment type="cofactor">
    <cofactor evidence="5">
        <name>Mg(2+)</name>
        <dbReference type="ChEBI" id="CHEBI:18420"/>
    </cofactor>
</comment>
<reference evidence="7 8" key="1">
    <citation type="submission" date="2018-05" db="EMBL/GenBank/DDBJ databases">
        <title>Rhodohalobacter halophilus gen. nov., sp. nov., a moderately halophilic member of the family Balneolaceae.</title>
        <authorList>
            <person name="Liu Z.-W."/>
        </authorList>
    </citation>
    <scope>NUCLEOTIDE SEQUENCE [LARGE SCALE GENOMIC DNA]</scope>
    <source>
        <strain evidence="7 8">8A47</strain>
    </source>
</reference>
<comment type="caution">
    <text evidence="7">The sequence shown here is derived from an EMBL/GenBank/DDBJ whole genome shotgun (WGS) entry which is preliminary data.</text>
</comment>
<keyword evidence="3 5" id="KW-0479">Metal-binding</keyword>
<dbReference type="AlphaFoldDB" id="A0A316TRK6"/>
<dbReference type="SUPFAM" id="SSF88723">
    <property type="entry name" value="PIN domain-like"/>
    <property type="match status" value="1"/>
</dbReference>
<dbReference type="OrthoDB" id="9798990at2"/>
<evidence type="ECO:0000256" key="2">
    <source>
        <dbReference type="ARBA" id="ARBA00022722"/>
    </source>
</evidence>
<dbReference type="PANTHER" id="PTHR36173:SF1">
    <property type="entry name" value="RIBONUCLEASE VAPC22"/>
    <property type="match status" value="1"/>
</dbReference>
<dbReference type="InterPro" id="IPR029060">
    <property type="entry name" value="PIN-like_dom_sf"/>
</dbReference>
<sequence length="132" mass="14780">MILLDTHIWLWWLLGDVNLSEKERKVIDQKASTGELAISWVSVWEAEMLERKGRITLNPGFSEWIRAALATRAATLLIADTDVVIAQRELPDSFHTDPADRLIVATSILSGYPLATHDTRIADSGACNIWKP</sequence>
<dbReference type="HAMAP" id="MF_00265">
    <property type="entry name" value="VapC_Nob1"/>
    <property type="match status" value="1"/>
</dbReference>
<feature type="binding site" evidence="5">
    <location>
        <position position="100"/>
    </location>
    <ligand>
        <name>Mg(2+)</name>
        <dbReference type="ChEBI" id="CHEBI:18420"/>
    </ligand>
</feature>
<proteinExistence type="inferred from homology"/>
<evidence type="ECO:0000313" key="7">
    <source>
        <dbReference type="EMBL" id="PWN07050.1"/>
    </source>
</evidence>
<keyword evidence="4 5" id="KW-0378">Hydrolase</keyword>
<accession>A0A316TRK6</accession>
<evidence type="ECO:0000259" key="6">
    <source>
        <dbReference type="Pfam" id="PF01850"/>
    </source>
</evidence>
<dbReference type="GO" id="GO:0004540">
    <property type="term" value="F:RNA nuclease activity"/>
    <property type="evidence" value="ECO:0007669"/>
    <property type="project" value="InterPro"/>
</dbReference>
<dbReference type="GO" id="GO:0000287">
    <property type="term" value="F:magnesium ion binding"/>
    <property type="evidence" value="ECO:0007669"/>
    <property type="project" value="UniProtKB-UniRule"/>
</dbReference>
<dbReference type="InterPro" id="IPR022907">
    <property type="entry name" value="VapC_family"/>
</dbReference>
<dbReference type="Proteomes" id="UP000245533">
    <property type="component" value="Unassembled WGS sequence"/>
</dbReference>
<organism evidence="7 8">
    <name type="scientific">Rhodohalobacter mucosus</name>
    <dbReference type="NCBI Taxonomy" id="2079485"/>
    <lineage>
        <taxon>Bacteria</taxon>
        <taxon>Pseudomonadati</taxon>
        <taxon>Balneolota</taxon>
        <taxon>Balneolia</taxon>
        <taxon>Balneolales</taxon>
        <taxon>Balneolaceae</taxon>
        <taxon>Rhodohalobacter</taxon>
    </lineage>
</organism>
<comment type="function">
    <text evidence="5">Toxic component of a toxin-antitoxin (TA) system. An RNase.</text>
</comment>
<evidence type="ECO:0000256" key="4">
    <source>
        <dbReference type="ARBA" id="ARBA00022801"/>
    </source>
</evidence>
<dbReference type="GO" id="GO:0090729">
    <property type="term" value="F:toxin activity"/>
    <property type="evidence" value="ECO:0007669"/>
    <property type="project" value="UniProtKB-KW"/>
</dbReference>
<keyword evidence="2 5" id="KW-0540">Nuclease</keyword>
<feature type="binding site" evidence="5">
    <location>
        <position position="5"/>
    </location>
    <ligand>
        <name>Mg(2+)</name>
        <dbReference type="ChEBI" id="CHEBI:18420"/>
    </ligand>
</feature>
<keyword evidence="8" id="KW-1185">Reference proteome</keyword>
<dbReference type="Gene3D" id="3.40.50.1010">
    <property type="entry name" value="5'-nuclease"/>
    <property type="match status" value="1"/>
</dbReference>
<dbReference type="InterPro" id="IPR052919">
    <property type="entry name" value="TA_system_RNase"/>
</dbReference>
<dbReference type="InterPro" id="IPR002716">
    <property type="entry name" value="PIN_dom"/>
</dbReference>
<dbReference type="InterPro" id="IPR041705">
    <property type="entry name" value="PIN_Sll0205"/>
</dbReference>
<comment type="similarity">
    <text evidence="5">Belongs to the PINc/VapC protein family.</text>
</comment>
<keyword evidence="5" id="KW-0800">Toxin</keyword>
<dbReference type="EMBL" id="QGGB01000005">
    <property type="protein sequence ID" value="PWN07050.1"/>
    <property type="molecule type" value="Genomic_DNA"/>
</dbReference>
<protein>
    <recommendedName>
        <fullName evidence="5">Ribonuclease VapC</fullName>
        <shortName evidence="5">RNase VapC</shortName>
        <ecNumber evidence="5">3.1.-.-</ecNumber>
    </recommendedName>
    <alternativeName>
        <fullName evidence="5">Toxin VapC</fullName>
    </alternativeName>
</protein>
<keyword evidence="5" id="KW-0460">Magnesium</keyword>
<dbReference type="Pfam" id="PF01850">
    <property type="entry name" value="PIN"/>
    <property type="match status" value="1"/>
</dbReference>
<gene>
    <name evidence="5" type="primary">vapC</name>
    <name evidence="7" type="ORF">DDZ15_07210</name>
</gene>
<evidence type="ECO:0000256" key="1">
    <source>
        <dbReference type="ARBA" id="ARBA00022649"/>
    </source>
</evidence>
<dbReference type="GO" id="GO:0016787">
    <property type="term" value="F:hydrolase activity"/>
    <property type="evidence" value="ECO:0007669"/>
    <property type="project" value="UniProtKB-KW"/>
</dbReference>
<dbReference type="PANTHER" id="PTHR36173">
    <property type="entry name" value="RIBONUCLEASE VAPC16-RELATED"/>
    <property type="match status" value="1"/>
</dbReference>
<feature type="domain" description="PIN" evidence="6">
    <location>
        <begin position="2"/>
        <end position="122"/>
    </location>
</feature>
<evidence type="ECO:0000313" key="8">
    <source>
        <dbReference type="Proteomes" id="UP000245533"/>
    </source>
</evidence>
<keyword evidence="1 5" id="KW-1277">Toxin-antitoxin system</keyword>
<dbReference type="CDD" id="cd09872">
    <property type="entry name" value="PIN_Sll0205-like"/>
    <property type="match status" value="1"/>
</dbReference>
<evidence type="ECO:0000256" key="3">
    <source>
        <dbReference type="ARBA" id="ARBA00022723"/>
    </source>
</evidence>